<feature type="compositionally biased region" description="Low complexity" evidence="1">
    <location>
        <begin position="41"/>
        <end position="53"/>
    </location>
</feature>
<sequence>EIRPTLTPLRASASSQQDPSGVAQELSATSTPVRSSISTSPRQQQDQQQPRDPQIQRDLHLHQQQLQQDMNHH</sequence>
<feature type="non-terminal residue" evidence="2">
    <location>
        <position position="1"/>
    </location>
</feature>
<feature type="compositionally biased region" description="Low complexity" evidence="1">
    <location>
        <begin position="62"/>
        <end position="73"/>
    </location>
</feature>
<feature type="region of interest" description="Disordered" evidence="1">
    <location>
        <begin position="1"/>
        <end position="73"/>
    </location>
</feature>
<evidence type="ECO:0000256" key="1">
    <source>
        <dbReference type="SAM" id="MobiDB-lite"/>
    </source>
</evidence>
<evidence type="ECO:0000313" key="3">
    <source>
        <dbReference type="Proteomes" id="UP000663868"/>
    </source>
</evidence>
<reference evidence="2" key="1">
    <citation type="submission" date="2021-02" db="EMBL/GenBank/DDBJ databases">
        <authorList>
            <person name="Nowell W R."/>
        </authorList>
    </citation>
    <scope>NUCLEOTIDE SEQUENCE</scope>
</reference>
<dbReference type="Proteomes" id="UP000663868">
    <property type="component" value="Unassembled WGS sequence"/>
</dbReference>
<evidence type="ECO:0000313" key="2">
    <source>
        <dbReference type="EMBL" id="CAF4456237.1"/>
    </source>
</evidence>
<dbReference type="AlphaFoldDB" id="A0A820SDE1"/>
<name>A0A820SDE1_9BILA</name>
<proteinExistence type="predicted"/>
<comment type="caution">
    <text evidence="2">The sequence shown here is derived from an EMBL/GenBank/DDBJ whole genome shotgun (WGS) entry which is preliminary data.</text>
</comment>
<feature type="compositionally biased region" description="Polar residues" evidence="1">
    <location>
        <begin position="26"/>
        <end position="40"/>
    </location>
</feature>
<protein>
    <submittedName>
        <fullName evidence="2">Uncharacterized protein</fullName>
    </submittedName>
</protein>
<organism evidence="2 3">
    <name type="scientific">Adineta steineri</name>
    <dbReference type="NCBI Taxonomy" id="433720"/>
    <lineage>
        <taxon>Eukaryota</taxon>
        <taxon>Metazoa</taxon>
        <taxon>Spiralia</taxon>
        <taxon>Gnathifera</taxon>
        <taxon>Rotifera</taxon>
        <taxon>Eurotatoria</taxon>
        <taxon>Bdelloidea</taxon>
        <taxon>Adinetida</taxon>
        <taxon>Adinetidae</taxon>
        <taxon>Adineta</taxon>
    </lineage>
</organism>
<dbReference type="EMBL" id="CAJOBB010032223">
    <property type="protein sequence ID" value="CAF4456237.1"/>
    <property type="molecule type" value="Genomic_DNA"/>
</dbReference>
<gene>
    <name evidence="2" type="ORF">KXQ929_LOCUS54242</name>
</gene>
<accession>A0A820SDE1</accession>